<organism evidence="2 3">
    <name type="scientific">Phaseolus coccineus</name>
    <name type="common">Scarlet runner bean</name>
    <name type="synonym">Phaseolus multiflorus</name>
    <dbReference type="NCBI Taxonomy" id="3886"/>
    <lineage>
        <taxon>Eukaryota</taxon>
        <taxon>Viridiplantae</taxon>
        <taxon>Streptophyta</taxon>
        <taxon>Embryophyta</taxon>
        <taxon>Tracheophyta</taxon>
        <taxon>Spermatophyta</taxon>
        <taxon>Magnoliopsida</taxon>
        <taxon>eudicotyledons</taxon>
        <taxon>Gunneridae</taxon>
        <taxon>Pentapetalae</taxon>
        <taxon>rosids</taxon>
        <taxon>fabids</taxon>
        <taxon>Fabales</taxon>
        <taxon>Fabaceae</taxon>
        <taxon>Papilionoideae</taxon>
        <taxon>50 kb inversion clade</taxon>
        <taxon>NPAAA clade</taxon>
        <taxon>indigoferoid/millettioid clade</taxon>
        <taxon>Phaseoleae</taxon>
        <taxon>Phaseolus</taxon>
    </lineage>
</organism>
<accession>A0AAN9MBZ2</accession>
<dbReference type="AlphaFoldDB" id="A0AAN9MBZ2"/>
<feature type="transmembrane region" description="Helical" evidence="1">
    <location>
        <begin position="48"/>
        <end position="67"/>
    </location>
</feature>
<keyword evidence="1" id="KW-1133">Transmembrane helix</keyword>
<proteinExistence type="predicted"/>
<evidence type="ECO:0000256" key="1">
    <source>
        <dbReference type="SAM" id="Phobius"/>
    </source>
</evidence>
<dbReference type="EMBL" id="JAYMYR010000008">
    <property type="protein sequence ID" value="KAK7348608.1"/>
    <property type="molecule type" value="Genomic_DNA"/>
</dbReference>
<sequence>MGSSTISNPPLCSCGVTENPHPGTLPFRFRSKSSFTVTLFPITLHSPILFQLGFYFPSLLFITITTANKFHSQQKPLFNPDQDVLRTKRRINRHKHTRQKEIKAKNKKCASPDANFPSSKVNAEAIIIVQLKTRYSLYSEYVVLTKPFNSQYTKLMQT</sequence>
<protein>
    <submittedName>
        <fullName evidence="2">Uncharacterized protein</fullName>
    </submittedName>
</protein>
<evidence type="ECO:0000313" key="2">
    <source>
        <dbReference type="EMBL" id="KAK7348608.1"/>
    </source>
</evidence>
<evidence type="ECO:0000313" key="3">
    <source>
        <dbReference type="Proteomes" id="UP001374584"/>
    </source>
</evidence>
<keyword evidence="1" id="KW-0812">Transmembrane</keyword>
<comment type="caution">
    <text evidence="2">The sequence shown here is derived from an EMBL/GenBank/DDBJ whole genome shotgun (WGS) entry which is preliminary data.</text>
</comment>
<keyword evidence="3" id="KW-1185">Reference proteome</keyword>
<dbReference type="Proteomes" id="UP001374584">
    <property type="component" value="Unassembled WGS sequence"/>
</dbReference>
<reference evidence="2 3" key="1">
    <citation type="submission" date="2024-01" db="EMBL/GenBank/DDBJ databases">
        <title>The genomes of 5 underutilized Papilionoideae crops provide insights into root nodulation and disease resistanc.</title>
        <authorList>
            <person name="Jiang F."/>
        </authorList>
    </citation>
    <scope>NUCLEOTIDE SEQUENCE [LARGE SCALE GENOMIC DNA]</scope>
    <source>
        <strain evidence="2">JINMINGXINNONG_FW02</strain>
        <tissue evidence="2">Leaves</tissue>
    </source>
</reference>
<keyword evidence="1" id="KW-0472">Membrane</keyword>
<gene>
    <name evidence="2" type="ORF">VNO80_23172</name>
</gene>
<name>A0AAN9MBZ2_PHACN</name>